<dbReference type="OrthoDB" id="10535780at2759"/>
<evidence type="ECO:0000313" key="3">
    <source>
        <dbReference type="EMBL" id="URE37113.1"/>
    </source>
</evidence>
<evidence type="ECO:0000313" key="4">
    <source>
        <dbReference type="Proteomes" id="UP001055439"/>
    </source>
</evidence>
<feature type="region of interest" description="Disordered" evidence="2">
    <location>
        <begin position="1"/>
        <end position="23"/>
    </location>
</feature>
<feature type="compositionally biased region" description="Basic residues" evidence="2">
    <location>
        <begin position="1"/>
        <end position="13"/>
    </location>
</feature>
<dbReference type="Proteomes" id="UP001055439">
    <property type="component" value="Chromosome 8"/>
</dbReference>
<evidence type="ECO:0000256" key="1">
    <source>
        <dbReference type="SAM" id="Coils"/>
    </source>
</evidence>
<keyword evidence="4" id="KW-1185">Reference proteome</keyword>
<feature type="coiled-coil region" evidence="1">
    <location>
        <begin position="40"/>
        <end position="70"/>
    </location>
</feature>
<evidence type="ECO:0000256" key="2">
    <source>
        <dbReference type="SAM" id="MobiDB-lite"/>
    </source>
</evidence>
<name>A0A9E7HX25_9LILI</name>
<keyword evidence="1" id="KW-0175">Coiled coil</keyword>
<dbReference type="PANTHER" id="PTHR34807:SF3">
    <property type="entry name" value="OS08G0270800 PROTEIN"/>
    <property type="match status" value="1"/>
</dbReference>
<feature type="non-terminal residue" evidence="3">
    <location>
        <position position="125"/>
    </location>
</feature>
<gene>
    <name evidence="3" type="ORF">MUK42_05247</name>
</gene>
<accession>A0A9E7HX25</accession>
<dbReference type="AlphaFoldDB" id="A0A9E7HX25"/>
<organism evidence="3 4">
    <name type="scientific">Musa troglodytarum</name>
    <name type="common">fe'i banana</name>
    <dbReference type="NCBI Taxonomy" id="320322"/>
    <lineage>
        <taxon>Eukaryota</taxon>
        <taxon>Viridiplantae</taxon>
        <taxon>Streptophyta</taxon>
        <taxon>Embryophyta</taxon>
        <taxon>Tracheophyta</taxon>
        <taxon>Spermatophyta</taxon>
        <taxon>Magnoliopsida</taxon>
        <taxon>Liliopsida</taxon>
        <taxon>Zingiberales</taxon>
        <taxon>Musaceae</taxon>
        <taxon>Musa</taxon>
    </lineage>
</organism>
<reference evidence="3" key="1">
    <citation type="submission" date="2022-05" db="EMBL/GenBank/DDBJ databases">
        <title>The Musa troglodytarum L. genome provides insights into the mechanism of non-climacteric behaviour and enrichment of carotenoids.</title>
        <authorList>
            <person name="Wang J."/>
        </authorList>
    </citation>
    <scope>NUCLEOTIDE SEQUENCE</scope>
    <source>
        <tissue evidence="3">Leaf</tissue>
    </source>
</reference>
<dbReference type="EMBL" id="CP097510">
    <property type="protein sequence ID" value="URE37113.1"/>
    <property type="molecule type" value="Genomic_DNA"/>
</dbReference>
<protein>
    <submittedName>
        <fullName evidence="3">Cytochrome c oxidase copper chaperone</fullName>
    </submittedName>
</protein>
<proteinExistence type="predicted"/>
<sequence length="125" mass="14732">MEVRMMKKTRKVRKEPSPSAACSSFKDADVRQRFKYQSLLQDHMELLEETEAKKKKLQKARQKKLQLLAEVSLLSIAEREKFQLEKDFLKTGHREELKQGWSGQNFIARSCSFEVSSHPFSWARK</sequence>
<dbReference type="PANTHER" id="PTHR34807">
    <property type="entry name" value="OS08G0270800 PROTEIN"/>
    <property type="match status" value="1"/>
</dbReference>